<sequence>MEVTKKVGGPDPSGPQSHPSAGSQELGGGLRGSQGPWINSGSVCFRQGLSLSTEAITDEACGPAPQAHAPEPIHQLLRDPTEVSSQCGCERASQDALRLSSTSSFPSPIVGAQMHLVMENGTLALPVCTRSDSTSDMAQHGPCRSRIQVQVEGEGKAPAKVLVGWGKGPCSPDQIAPSGIRKSRWLPYFLSGEDGLAAAQGPLLATAQDQGQGKCPCLAQAPPTTPAQANTPALDTTPMPAAVEHYTCNLNHLTNTIAITKGLSQDLLLRKCGNRRSILLESSKVVTSCQGKVNFRSQKEPPTPAPTPKESPDHAQEHEVARRQVLPKQSKNTVEKPLVSISRPGSPTPGSGPPDTPKSQRSSQEICSSQPNQQPLNVCNNTCSNVPLSAYQVTCHKQTPVQSLKEAMQIPTSSAPTCQLQDTVEDRVLVFDMATGNSRMGLLCHDPMGSRAVLVGLVPSHPPIYAPENMLSTQLLAMPILSPDNNHSSFWSTSPVLSSPVPSSLSSGSYREVALVPKEARLNLESWDSPGTETPIRVGMLTGPVPLGMPLQFGEKILSNVHDPGWSKPDAEKNEASHTIWMLDASRMQDTSMVQAKKLQWTNSEQIPEPAPPAKTQEVPRSLLQEDIGSHNQKQFITAQPDFSWAGGYGQAPLRGRPPLAEQHPLAEQPPPTGQPLSVEQCFLTRQTPLPGGLPLTGTPLTGQLSLTGQPPFSQEAPISKEPILSRGPSTTRVPGQASTLCQEGETLGLPPHVGVLRVPLAPEETCVCVSREKVSIGATQSSSMHRLSSRQPEGSPRAQEEQLSLITFTTPGTGCKVLPMALVGNESQGPHFKLTAEDVTHSSVVAHLGLLRGACYELVSTTDALPVLSPVLCCHSLGPYQDRAAVVIDTGTGFTKCGLAGEDHILSVVPSRVQLLQHPVQGQPRYAVPENQEGSYSVLNRGVVSDWDALEVLWQHLFHCRLGVQPEELAVLVADSPISPRTNREKVAEILFEHFHVPAMQTVHQALLALYAYGRTTGLVLGSGHGTSYVAPILTGDLAPVDTYRLDVAGADLTEYLAQLLLARSHSPPKAGLVNQIKEHCCYMAMDMTAELARTQAQARVEFMLPDKQVISLGSECFCCPEALFQPNLLGLNQPGLPQLALQSISRLEAKQQEQLLANVVLDGGSTLVSGFPERLRQELGPRATVLGSPHRAVAAWLGGSIMASRDSFQSLWISRHEYEEEGPWAIYKYHL</sequence>
<organism evidence="6 7">
    <name type="scientific">Equus asinus</name>
    <name type="common">Donkey</name>
    <name type="synonym">Equus africanus asinus</name>
    <dbReference type="NCBI Taxonomy" id="9793"/>
    <lineage>
        <taxon>Eukaryota</taxon>
        <taxon>Metazoa</taxon>
        <taxon>Chordata</taxon>
        <taxon>Craniata</taxon>
        <taxon>Vertebrata</taxon>
        <taxon>Euteleostomi</taxon>
        <taxon>Mammalia</taxon>
        <taxon>Eutheria</taxon>
        <taxon>Laurasiatheria</taxon>
        <taxon>Perissodactyla</taxon>
        <taxon>Equidae</taxon>
        <taxon>Equus</taxon>
    </lineage>
</organism>
<dbReference type="PRINTS" id="PR00190">
    <property type="entry name" value="ACTIN"/>
</dbReference>
<comment type="similarity">
    <text evidence="2 4">Belongs to the actin family.</text>
</comment>
<gene>
    <name evidence="6" type="primary">LOC106830712</name>
</gene>
<dbReference type="InterPro" id="IPR043129">
    <property type="entry name" value="ATPase_NBD"/>
</dbReference>
<dbReference type="OrthoDB" id="9643703at2759"/>
<feature type="region of interest" description="Disordered" evidence="5">
    <location>
        <begin position="780"/>
        <end position="799"/>
    </location>
</feature>
<reference evidence="6" key="2">
    <citation type="submission" date="2025-08" db="UniProtKB">
        <authorList>
            <consortium name="Ensembl"/>
        </authorList>
    </citation>
    <scope>IDENTIFICATION</scope>
</reference>
<dbReference type="GeneID" id="106830712"/>
<dbReference type="GO" id="GO:0005856">
    <property type="term" value="C:cytoskeleton"/>
    <property type="evidence" value="ECO:0007669"/>
    <property type="project" value="UniProtKB-SubCell"/>
</dbReference>
<accession>A0A8C4M2L4</accession>
<dbReference type="AlphaFoldDB" id="A0A8C4M2L4"/>
<dbReference type="RefSeq" id="XP_014695943.1">
    <property type="nucleotide sequence ID" value="XM_014840457.3"/>
</dbReference>
<keyword evidence="3" id="KW-0206">Cytoskeleton</keyword>
<evidence type="ECO:0000256" key="3">
    <source>
        <dbReference type="ARBA" id="ARBA00023212"/>
    </source>
</evidence>
<evidence type="ECO:0000313" key="6">
    <source>
        <dbReference type="Ensembl" id="ENSEASP00005017074.2"/>
    </source>
</evidence>
<evidence type="ECO:0000256" key="4">
    <source>
        <dbReference type="RuleBase" id="RU000487"/>
    </source>
</evidence>
<feature type="region of interest" description="Disordered" evidence="5">
    <location>
        <begin position="647"/>
        <end position="737"/>
    </location>
</feature>
<reference evidence="6 7" key="1">
    <citation type="journal article" date="2020" name="Nat. Commun.">
        <title>Donkey genomes provide new insights into domestication and selection for coat color.</title>
        <authorList>
            <person name="Wang"/>
            <person name="C."/>
            <person name="Li"/>
            <person name="H."/>
            <person name="Guo"/>
            <person name="Y."/>
            <person name="Huang"/>
            <person name="J."/>
            <person name="Sun"/>
            <person name="Y."/>
            <person name="Min"/>
            <person name="J."/>
            <person name="Wang"/>
            <person name="J."/>
            <person name="Fang"/>
            <person name="X."/>
            <person name="Zhao"/>
            <person name="Z."/>
            <person name="Wang"/>
            <person name="S."/>
            <person name="Zhang"/>
            <person name="Y."/>
            <person name="Liu"/>
            <person name="Q."/>
            <person name="Jiang"/>
            <person name="Q."/>
            <person name="Wang"/>
            <person name="X."/>
            <person name="Guo"/>
            <person name="Y."/>
            <person name="Yang"/>
            <person name="C."/>
            <person name="Wang"/>
            <person name="Y."/>
            <person name="Tian"/>
            <person name="F."/>
            <person name="Zhuang"/>
            <person name="G."/>
            <person name="Fan"/>
            <person name="Y."/>
            <person name="Gao"/>
            <person name="Q."/>
            <person name="Li"/>
            <person name="Y."/>
            <person name="Ju"/>
            <person name="Z."/>
            <person name="Li"/>
            <person name="J."/>
            <person name="Li"/>
            <person name="R."/>
            <person name="Hou"/>
            <person name="M."/>
            <person name="Yang"/>
            <person name="G."/>
            <person name="Liu"/>
            <person name="G."/>
            <person name="Liu"/>
            <person name="W."/>
            <person name="Guo"/>
            <person name="J."/>
            <person name="Pan"/>
            <person name="S."/>
            <person name="Fan"/>
            <person name="G."/>
            <person name="Zhang"/>
            <person name="W."/>
            <person name="Zhang"/>
            <person name="R."/>
            <person name="Yu"/>
            <person name="J."/>
            <person name="Zhang"/>
            <person name="X."/>
            <person name="Yin"/>
            <person name="Q."/>
            <person name="Ji"/>
            <person name="C."/>
            <person name="Jin"/>
            <person name="Y."/>
            <person name="Yue"/>
            <person name="G."/>
            <person name="Liu"/>
            <person name="M."/>
            <person name="Xu"/>
            <person name="J."/>
            <person name="Liu"/>
            <person name="S."/>
            <person name="Jordana"/>
            <person name="J."/>
            <person name="Noce"/>
            <person name="A."/>
            <person name="Amills"/>
            <person name="M."/>
            <person name="Wu"/>
            <person name="D.D."/>
            <person name="Li"/>
            <person name="S."/>
            <person name="Zhou"/>
            <person name="X. and Zhong"/>
            <person name="J."/>
        </authorList>
    </citation>
    <scope>NUCLEOTIDE SEQUENCE [LARGE SCALE GENOMIC DNA]</scope>
</reference>
<dbReference type="InterPro" id="IPR004000">
    <property type="entry name" value="Actin"/>
</dbReference>
<evidence type="ECO:0000256" key="1">
    <source>
        <dbReference type="ARBA" id="ARBA00004245"/>
    </source>
</evidence>
<dbReference type="KEGG" id="eai:106830712"/>
<dbReference type="PANTHER" id="PTHR11937">
    <property type="entry name" value="ACTIN"/>
    <property type="match status" value="1"/>
</dbReference>
<keyword evidence="7" id="KW-1185">Reference proteome</keyword>
<feature type="region of interest" description="Disordered" evidence="5">
    <location>
        <begin position="1"/>
        <end position="33"/>
    </location>
</feature>
<proteinExistence type="inferred from homology"/>
<name>A0A8C4M2L4_EQUAS</name>
<feature type="compositionally biased region" description="Polar residues" evidence="5">
    <location>
        <begin position="359"/>
        <end position="372"/>
    </location>
</feature>
<dbReference type="SUPFAM" id="SSF53067">
    <property type="entry name" value="Actin-like ATPase domain"/>
    <property type="match status" value="2"/>
</dbReference>
<dbReference type="PROSITE" id="PS00432">
    <property type="entry name" value="ACTINS_2"/>
    <property type="match status" value="1"/>
</dbReference>
<dbReference type="Gene3D" id="3.90.640.10">
    <property type="entry name" value="Actin, Chain A, domain 4"/>
    <property type="match status" value="1"/>
</dbReference>
<protein>
    <recommendedName>
        <fullName evidence="8">Actin-like protein 7B</fullName>
    </recommendedName>
</protein>
<keyword evidence="3" id="KW-0963">Cytoplasm</keyword>
<dbReference type="Proteomes" id="UP000694387">
    <property type="component" value="Chromosome 21"/>
</dbReference>
<feature type="compositionally biased region" description="Basic and acidic residues" evidence="5">
    <location>
        <begin position="310"/>
        <end position="322"/>
    </location>
</feature>
<feature type="compositionally biased region" description="Pro residues" evidence="5">
    <location>
        <begin position="346"/>
        <end position="356"/>
    </location>
</feature>
<evidence type="ECO:0000256" key="2">
    <source>
        <dbReference type="ARBA" id="ARBA00006752"/>
    </source>
</evidence>
<dbReference type="FunFam" id="3.90.640.10:FF:000007">
    <property type="entry name" value="Actin like 7B"/>
    <property type="match status" value="1"/>
</dbReference>
<feature type="compositionally biased region" description="Polar residues" evidence="5">
    <location>
        <begin position="728"/>
        <end position="737"/>
    </location>
</feature>
<feature type="compositionally biased region" description="Low complexity" evidence="5">
    <location>
        <begin position="684"/>
        <end position="710"/>
    </location>
</feature>
<evidence type="ECO:0000256" key="5">
    <source>
        <dbReference type="SAM" id="MobiDB-lite"/>
    </source>
</evidence>
<dbReference type="InterPro" id="IPR004001">
    <property type="entry name" value="Actin_CS"/>
</dbReference>
<feature type="region of interest" description="Disordered" evidence="5">
    <location>
        <begin position="291"/>
        <end position="372"/>
    </location>
</feature>
<feature type="compositionally biased region" description="Polar residues" evidence="5">
    <location>
        <begin position="14"/>
        <end position="23"/>
    </location>
</feature>
<comment type="subcellular location">
    <subcellularLocation>
        <location evidence="1">Cytoplasm</location>
        <location evidence="1">Cytoskeleton</location>
    </subcellularLocation>
</comment>
<evidence type="ECO:0008006" key="8">
    <source>
        <dbReference type="Google" id="ProtNLM"/>
    </source>
</evidence>
<evidence type="ECO:0000313" key="7">
    <source>
        <dbReference type="Proteomes" id="UP000694387"/>
    </source>
</evidence>
<dbReference type="FunFam" id="3.30.420.40:FF:000050">
    <property type="entry name" value="Actin, alpha skeletal muscle"/>
    <property type="match status" value="1"/>
</dbReference>
<dbReference type="Pfam" id="PF00022">
    <property type="entry name" value="Actin"/>
    <property type="match status" value="1"/>
</dbReference>
<dbReference type="GeneTree" id="ENSGT00940000163598"/>
<dbReference type="Ensembl" id="ENSEAST00005018545.2">
    <property type="protein sequence ID" value="ENSEASP00005017074.2"/>
    <property type="gene ID" value="ENSEASG00005011825.2"/>
</dbReference>
<feature type="compositionally biased region" description="Polar residues" evidence="5">
    <location>
        <begin position="780"/>
        <end position="793"/>
    </location>
</feature>
<dbReference type="SMART" id="SM00268">
    <property type="entry name" value="ACTIN"/>
    <property type="match status" value="1"/>
</dbReference>
<reference evidence="6" key="3">
    <citation type="submission" date="2025-09" db="UniProtKB">
        <authorList>
            <consortium name="Ensembl"/>
        </authorList>
    </citation>
    <scope>IDENTIFICATION</scope>
</reference>
<dbReference type="Gene3D" id="3.30.420.40">
    <property type="match status" value="2"/>
</dbReference>